<proteinExistence type="predicted"/>
<organism evidence="2 3">
    <name type="scientific">Extremus antarcticus</name>
    <dbReference type="NCBI Taxonomy" id="702011"/>
    <lineage>
        <taxon>Eukaryota</taxon>
        <taxon>Fungi</taxon>
        <taxon>Dikarya</taxon>
        <taxon>Ascomycota</taxon>
        <taxon>Pezizomycotina</taxon>
        <taxon>Dothideomycetes</taxon>
        <taxon>Dothideomycetidae</taxon>
        <taxon>Mycosphaerellales</taxon>
        <taxon>Extremaceae</taxon>
        <taxon>Extremus</taxon>
    </lineage>
</organism>
<protein>
    <submittedName>
        <fullName evidence="2">Uncharacterized protein</fullName>
    </submittedName>
</protein>
<name>A0AAJ0G6N1_9PEZI</name>
<dbReference type="AlphaFoldDB" id="A0AAJ0G6N1"/>
<sequence length="151" mass="17348">MSNFFAKNIQDLEVDDAKTISNAFQTEIFVARSDYKCPRPLLPSTPAVNAIAKAMLNLQVELSHTQHQCQILQEERDDAMLETHDKLEAEKDELHALRREVVSGATSRAKYVQMCKQLELELNALKMVIERQDMQRGQAQFYLQQAQLILE</sequence>
<accession>A0AAJ0G6N1</accession>
<dbReference type="EMBL" id="JAWDJX010000251">
    <property type="protein sequence ID" value="KAK3045439.1"/>
    <property type="molecule type" value="Genomic_DNA"/>
</dbReference>
<evidence type="ECO:0000256" key="1">
    <source>
        <dbReference type="SAM" id="Coils"/>
    </source>
</evidence>
<reference evidence="2" key="1">
    <citation type="submission" date="2023-04" db="EMBL/GenBank/DDBJ databases">
        <title>Black Yeasts Isolated from many extreme environments.</title>
        <authorList>
            <person name="Coleine C."/>
            <person name="Stajich J.E."/>
            <person name="Selbmann L."/>
        </authorList>
    </citation>
    <scope>NUCLEOTIDE SEQUENCE</scope>
    <source>
        <strain evidence="2">CCFEE 5312</strain>
    </source>
</reference>
<keyword evidence="1" id="KW-0175">Coiled coil</keyword>
<keyword evidence="3" id="KW-1185">Reference proteome</keyword>
<evidence type="ECO:0000313" key="3">
    <source>
        <dbReference type="Proteomes" id="UP001271007"/>
    </source>
</evidence>
<feature type="coiled-coil region" evidence="1">
    <location>
        <begin position="55"/>
        <end position="135"/>
    </location>
</feature>
<gene>
    <name evidence="2" type="ORF">LTR09_012965</name>
</gene>
<evidence type="ECO:0000313" key="2">
    <source>
        <dbReference type="EMBL" id="KAK3045439.1"/>
    </source>
</evidence>
<comment type="caution">
    <text evidence="2">The sequence shown here is derived from an EMBL/GenBank/DDBJ whole genome shotgun (WGS) entry which is preliminary data.</text>
</comment>
<dbReference type="Proteomes" id="UP001271007">
    <property type="component" value="Unassembled WGS sequence"/>
</dbReference>